<dbReference type="GO" id="GO:0008236">
    <property type="term" value="F:serine-type peptidase activity"/>
    <property type="evidence" value="ECO:0007669"/>
    <property type="project" value="InterPro"/>
</dbReference>
<evidence type="ECO:0000313" key="3">
    <source>
        <dbReference type="EMBL" id="KKL52249.1"/>
    </source>
</evidence>
<dbReference type="GO" id="GO:0016788">
    <property type="term" value="F:hydrolase activity, acting on ester bonds"/>
    <property type="evidence" value="ECO:0007669"/>
    <property type="project" value="UniProtKB-ARBA"/>
</dbReference>
<dbReference type="InterPro" id="IPR001375">
    <property type="entry name" value="Peptidase_S9_cat"/>
</dbReference>
<dbReference type="SUPFAM" id="SSF53474">
    <property type="entry name" value="alpha/beta-Hydrolases"/>
    <property type="match status" value="1"/>
</dbReference>
<dbReference type="PANTHER" id="PTHR22946:SF9">
    <property type="entry name" value="POLYKETIDE TRANSFERASE AF380"/>
    <property type="match status" value="1"/>
</dbReference>
<feature type="domain" description="Peptidase S9 prolyl oligopeptidase catalytic" evidence="2">
    <location>
        <begin position="73"/>
        <end position="221"/>
    </location>
</feature>
<dbReference type="AlphaFoldDB" id="A0A0F9CST9"/>
<proteinExistence type="predicted"/>
<keyword evidence="1" id="KW-0378">Hydrolase</keyword>
<comment type="caution">
    <text evidence="3">The sequence shown here is derived from an EMBL/GenBank/DDBJ whole genome shotgun (WGS) entry which is preliminary data.</text>
</comment>
<dbReference type="InterPro" id="IPR050261">
    <property type="entry name" value="FrsA_esterase"/>
</dbReference>
<dbReference type="PANTHER" id="PTHR22946">
    <property type="entry name" value="DIENELACTONE HYDROLASE DOMAIN-CONTAINING PROTEIN-RELATED"/>
    <property type="match status" value="1"/>
</dbReference>
<sequence>MDIEKEFFMLDSDGLKLQAFIAIPKPVPRPMPSVQIHHAGGGHEPIYEHMAVELASRGIVGITMIHRGYPGSEGEMEYGKGEITDIGNLIKEMKARPYIDPKRMGIMGYSRGAHNALLSIERYDDFIAGALWSTPTDMIDHVKVNPWIAYMFGGTPDQVPIEYRIRSSILCVDQVNCPLLLIHGEIDDVVPVRHTLRLSEALEKLNKPYELKVFPSEGHIWSMAITSGVVSAI</sequence>
<name>A0A0F9CST9_9ZZZZ</name>
<organism evidence="3">
    <name type="scientific">marine sediment metagenome</name>
    <dbReference type="NCBI Taxonomy" id="412755"/>
    <lineage>
        <taxon>unclassified sequences</taxon>
        <taxon>metagenomes</taxon>
        <taxon>ecological metagenomes</taxon>
    </lineage>
</organism>
<protein>
    <recommendedName>
        <fullName evidence="2">Peptidase S9 prolyl oligopeptidase catalytic domain-containing protein</fullName>
    </recommendedName>
</protein>
<evidence type="ECO:0000256" key="1">
    <source>
        <dbReference type="ARBA" id="ARBA00022801"/>
    </source>
</evidence>
<dbReference type="EMBL" id="LAZR01031963">
    <property type="protein sequence ID" value="KKL52249.1"/>
    <property type="molecule type" value="Genomic_DNA"/>
</dbReference>
<accession>A0A0F9CST9</accession>
<reference evidence="3" key="1">
    <citation type="journal article" date="2015" name="Nature">
        <title>Complex archaea that bridge the gap between prokaryotes and eukaryotes.</title>
        <authorList>
            <person name="Spang A."/>
            <person name="Saw J.H."/>
            <person name="Jorgensen S.L."/>
            <person name="Zaremba-Niedzwiedzka K."/>
            <person name="Martijn J."/>
            <person name="Lind A.E."/>
            <person name="van Eijk R."/>
            <person name="Schleper C."/>
            <person name="Guy L."/>
            <person name="Ettema T.J."/>
        </authorList>
    </citation>
    <scope>NUCLEOTIDE SEQUENCE</scope>
</reference>
<dbReference type="GO" id="GO:0006508">
    <property type="term" value="P:proteolysis"/>
    <property type="evidence" value="ECO:0007669"/>
    <property type="project" value="InterPro"/>
</dbReference>
<evidence type="ECO:0000259" key="2">
    <source>
        <dbReference type="Pfam" id="PF00326"/>
    </source>
</evidence>
<dbReference type="InterPro" id="IPR029058">
    <property type="entry name" value="AB_hydrolase_fold"/>
</dbReference>
<dbReference type="Gene3D" id="3.40.50.1820">
    <property type="entry name" value="alpha/beta hydrolase"/>
    <property type="match status" value="1"/>
</dbReference>
<gene>
    <name evidence="3" type="ORF">LCGC14_2287380</name>
</gene>
<dbReference type="Pfam" id="PF00326">
    <property type="entry name" value="Peptidase_S9"/>
    <property type="match status" value="1"/>
</dbReference>